<evidence type="ECO:0000256" key="7">
    <source>
        <dbReference type="ARBA" id="ARBA00035898"/>
    </source>
</evidence>
<evidence type="ECO:0000259" key="13">
    <source>
        <dbReference type="Pfam" id="PF07005"/>
    </source>
</evidence>
<name>A0A175R489_9HYPH</name>
<keyword evidence="2" id="KW-0808">Transferase</keyword>
<dbReference type="EMBL" id="LDPZ01000053">
    <property type="protein sequence ID" value="KTQ85805.1"/>
    <property type="molecule type" value="Genomic_DNA"/>
</dbReference>
<dbReference type="Gene3D" id="3.40.980.20">
    <property type="entry name" value="Four-carbon acid sugar kinase, nucleotide binding domain"/>
    <property type="match status" value="1"/>
</dbReference>
<evidence type="ECO:0000256" key="6">
    <source>
        <dbReference type="ARBA" id="ARBA00023277"/>
    </source>
</evidence>
<dbReference type="GO" id="GO:0005524">
    <property type="term" value="F:ATP binding"/>
    <property type="evidence" value="ECO:0007669"/>
    <property type="project" value="UniProtKB-KW"/>
</dbReference>
<evidence type="ECO:0000256" key="11">
    <source>
        <dbReference type="ARBA" id="ARBA00039461"/>
    </source>
</evidence>
<dbReference type="InterPro" id="IPR031475">
    <property type="entry name" value="NBD_C"/>
</dbReference>
<evidence type="ECO:0000256" key="1">
    <source>
        <dbReference type="ARBA" id="ARBA00005715"/>
    </source>
</evidence>
<gene>
    <name evidence="15" type="ORF">NS226_18970</name>
</gene>
<evidence type="ECO:0000313" key="15">
    <source>
        <dbReference type="EMBL" id="KTQ85805.1"/>
    </source>
</evidence>
<evidence type="ECO:0000256" key="10">
    <source>
        <dbReference type="ARBA" id="ARBA00039095"/>
    </source>
</evidence>
<evidence type="ECO:0000256" key="5">
    <source>
        <dbReference type="ARBA" id="ARBA00022840"/>
    </source>
</evidence>
<dbReference type="SUPFAM" id="SSF142764">
    <property type="entry name" value="YgbK-like"/>
    <property type="match status" value="1"/>
</dbReference>
<keyword evidence="4" id="KW-0418">Kinase</keyword>
<comment type="caution">
    <text evidence="15">The sequence shown here is derived from an EMBL/GenBank/DDBJ whole genome shotgun (WGS) entry which is preliminary data.</text>
</comment>
<proteinExistence type="inferred from homology"/>
<comment type="similarity">
    <text evidence="1">Belongs to the four-carbon acid sugar kinase family.</text>
</comment>
<keyword evidence="6" id="KW-0119">Carbohydrate metabolism</keyword>
<comment type="catalytic activity">
    <reaction evidence="8">
        <text>3-dehydro-D-erythronate + ATP = 3-dehydro-4-O-phospho-D-erythronate + ADP + H(+)</text>
        <dbReference type="Rhea" id="RHEA:52556"/>
        <dbReference type="ChEBI" id="CHEBI:15378"/>
        <dbReference type="ChEBI" id="CHEBI:30616"/>
        <dbReference type="ChEBI" id="CHEBI:57958"/>
        <dbReference type="ChEBI" id="CHEBI:136593"/>
        <dbReference type="ChEBI" id="CHEBI:456216"/>
        <dbReference type="EC" id="2.7.1.217"/>
    </reaction>
</comment>
<sequence length="422" mass="44087">MVAARLGCIADDFTGASDLASQLVSAGMRVVQTIGVPATPLETECDAVVVSLKSRTVAPDEAVRHSLRALEWLRGAGCERFFFKYCSTFDSTPDGNIGPVADALLDALGEDFTLAVPSLPANRRTVYNGYLFAGDVLLNESGMQDHPLTPMRDAFLPRVLQPQTRRPVGLVSHHALAGGAAGVRQRIAELRAKGVGIAVCDTLDHRDLVSIAEGSADLRLLTGGSGLGLTLPATFAGFAPRGDAARLDPVGGRALVLAGSCSRATLAQIEHAKARIPAKSVDVDALFTEFDAHVDELVAFAALNAGEGPALIHAGMAPERLRDVQTRYGTAASGERVERALATVARRLVHEGGVRRVLVAGGETSGAVVEVLGVTGLRIGPSIDPGVPWTQSVGTPEPLALALKSGNFGGDDIMTRAFELLP</sequence>
<dbReference type="InterPro" id="IPR037051">
    <property type="entry name" value="4-carb_acid_sugar_kinase_N_sf"/>
</dbReference>
<evidence type="ECO:0000313" key="16">
    <source>
        <dbReference type="Proteomes" id="UP000078272"/>
    </source>
</evidence>
<comment type="function">
    <text evidence="9">Catalyzes the ATP-dependent phosphorylation of 3-oxo-tetronate to 3-oxo-tetronate 4-phosphate.</text>
</comment>
<feature type="domain" description="Four-carbon acid sugar kinase nucleotide binding" evidence="14">
    <location>
        <begin position="255"/>
        <end position="413"/>
    </location>
</feature>
<evidence type="ECO:0000256" key="9">
    <source>
        <dbReference type="ARBA" id="ARBA00037335"/>
    </source>
</evidence>
<dbReference type="STRING" id="401562.NS365_15935"/>
<dbReference type="GO" id="GO:0016301">
    <property type="term" value="F:kinase activity"/>
    <property type="evidence" value="ECO:0007669"/>
    <property type="project" value="UniProtKB-KW"/>
</dbReference>
<dbReference type="NCBIfam" id="NF043035">
    <property type="entry name" value="OxoTetrKin"/>
    <property type="match status" value="1"/>
</dbReference>
<dbReference type="InterPro" id="IPR050007">
    <property type="entry name" value="OtnK"/>
</dbReference>
<reference evidence="15 16" key="1">
    <citation type="journal article" date="2016" name="Front. Microbiol.">
        <title>Genomic Resource of Rice Seed Associated Bacteria.</title>
        <authorList>
            <person name="Midha S."/>
            <person name="Bansal K."/>
            <person name="Sharma S."/>
            <person name="Kumar N."/>
            <person name="Patil P.P."/>
            <person name="Chaudhry V."/>
            <person name="Patil P.B."/>
        </authorList>
    </citation>
    <scope>NUCLEOTIDE SEQUENCE [LARGE SCALE GENOMIC DNA]</scope>
    <source>
        <strain evidence="15 16">NS226</strain>
    </source>
</reference>
<protein>
    <recommendedName>
        <fullName evidence="11">3-oxo-tetronate kinase</fullName>
        <ecNumber evidence="10">2.7.1.217</ecNumber>
    </recommendedName>
    <alternativeName>
        <fullName evidence="12">3-dehydrotetronate 4-kinase</fullName>
    </alternativeName>
</protein>
<evidence type="ECO:0000256" key="8">
    <source>
        <dbReference type="ARBA" id="ARBA00036346"/>
    </source>
</evidence>
<evidence type="ECO:0000256" key="3">
    <source>
        <dbReference type="ARBA" id="ARBA00022741"/>
    </source>
</evidence>
<organism evidence="15 16">
    <name type="scientific">Aureimonas ureilytica</name>
    <dbReference type="NCBI Taxonomy" id="401562"/>
    <lineage>
        <taxon>Bacteria</taxon>
        <taxon>Pseudomonadati</taxon>
        <taxon>Pseudomonadota</taxon>
        <taxon>Alphaproteobacteria</taxon>
        <taxon>Hyphomicrobiales</taxon>
        <taxon>Aurantimonadaceae</taxon>
        <taxon>Aureimonas</taxon>
    </lineage>
</organism>
<evidence type="ECO:0000259" key="14">
    <source>
        <dbReference type="Pfam" id="PF17042"/>
    </source>
</evidence>
<evidence type="ECO:0000256" key="2">
    <source>
        <dbReference type="ARBA" id="ARBA00022679"/>
    </source>
</evidence>
<dbReference type="Gene3D" id="3.40.50.10840">
    <property type="entry name" value="Putative sugar-binding, N-terminal domain"/>
    <property type="match status" value="1"/>
</dbReference>
<dbReference type="RefSeq" id="WP_058636297.1">
    <property type="nucleotide sequence ID" value="NZ_LDPZ01000053.1"/>
</dbReference>
<dbReference type="PATRIC" id="fig|401562.3.peg.3905"/>
<dbReference type="Pfam" id="PF07005">
    <property type="entry name" value="SBD_N"/>
    <property type="match status" value="1"/>
</dbReference>
<accession>A0A175R489</accession>
<dbReference type="AlphaFoldDB" id="A0A175R489"/>
<evidence type="ECO:0000256" key="12">
    <source>
        <dbReference type="ARBA" id="ARBA00041377"/>
    </source>
</evidence>
<feature type="domain" description="Four-carbon acid sugar kinase N-terminal" evidence="13">
    <location>
        <begin position="6"/>
        <end position="229"/>
    </location>
</feature>
<keyword evidence="5" id="KW-0067">ATP-binding</keyword>
<dbReference type="Pfam" id="PF17042">
    <property type="entry name" value="NBD_C"/>
    <property type="match status" value="1"/>
</dbReference>
<comment type="catalytic activity">
    <reaction evidence="7">
        <text>3-dehydro-L-erythronate + ATP = 3-dehydro-4-O-phospho-L-erythronate + ADP + H(+)</text>
        <dbReference type="Rhea" id="RHEA:52552"/>
        <dbReference type="ChEBI" id="CHEBI:15378"/>
        <dbReference type="ChEBI" id="CHEBI:30616"/>
        <dbReference type="ChEBI" id="CHEBI:136592"/>
        <dbReference type="ChEBI" id="CHEBI:136670"/>
        <dbReference type="ChEBI" id="CHEBI:456216"/>
        <dbReference type="EC" id="2.7.1.217"/>
    </reaction>
</comment>
<dbReference type="EC" id="2.7.1.217" evidence="10"/>
<dbReference type="InterPro" id="IPR042213">
    <property type="entry name" value="NBD_C_sf"/>
</dbReference>
<keyword evidence="3" id="KW-0547">Nucleotide-binding</keyword>
<dbReference type="InterPro" id="IPR010737">
    <property type="entry name" value="4-carb_acid_sugar_kinase_N"/>
</dbReference>
<dbReference type="Proteomes" id="UP000078272">
    <property type="component" value="Unassembled WGS sequence"/>
</dbReference>
<evidence type="ECO:0000256" key="4">
    <source>
        <dbReference type="ARBA" id="ARBA00022777"/>
    </source>
</evidence>
<dbReference type="OrthoDB" id="191465at2"/>